<name>A0A9D4RR62_DREPO</name>
<evidence type="ECO:0000313" key="3">
    <source>
        <dbReference type="Proteomes" id="UP000828390"/>
    </source>
</evidence>
<sequence length="70" mass="7734">MYLRRWRRFNAEAEELAGVSSSESEGDLSNTSGSDEAIQNIPADLNYDSDAEESSLDNSIYITSITKVTI</sequence>
<dbReference type="EMBL" id="JAIWYP010000002">
    <property type="protein sequence ID" value="KAH3876013.1"/>
    <property type="molecule type" value="Genomic_DNA"/>
</dbReference>
<gene>
    <name evidence="2" type="ORF">DPMN_039293</name>
</gene>
<keyword evidence="3" id="KW-1185">Reference proteome</keyword>
<proteinExistence type="predicted"/>
<comment type="caution">
    <text evidence="2">The sequence shown here is derived from an EMBL/GenBank/DDBJ whole genome shotgun (WGS) entry which is preliminary data.</text>
</comment>
<evidence type="ECO:0000313" key="2">
    <source>
        <dbReference type="EMBL" id="KAH3876013.1"/>
    </source>
</evidence>
<feature type="region of interest" description="Disordered" evidence="1">
    <location>
        <begin position="15"/>
        <end position="37"/>
    </location>
</feature>
<protein>
    <submittedName>
        <fullName evidence="2">Uncharacterized protein</fullName>
    </submittedName>
</protein>
<dbReference type="AlphaFoldDB" id="A0A9D4RR62"/>
<accession>A0A9D4RR62</accession>
<organism evidence="2 3">
    <name type="scientific">Dreissena polymorpha</name>
    <name type="common">Zebra mussel</name>
    <name type="synonym">Mytilus polymorpha</name>
    <dbReference type="NCBI Taxonomy" id="45954"/>
    <lineage>
        <taxon>Eukaryota</taxon>
        <taxon>Metazoa</taxon>
        <taxon>Spiralia</taxon>
        <taxon>Lophotrochozoa</taxon>
        <taxon>Mollusca</taxon>
        <taxon>Bivalvia</taxon>
        <taxon>Autobranchia</taxon>
        <taxon>Heteroconchia</taxon>
        <taxon>Euheterodonta</taxon>
        <taxon>Imparidentia</taxon>
        <taxon>Neoheterodontei</taxon>
        <taxon>Myida</taxon>
        <taxon>Dreissenoidea</taxon>
        <taxon>Dreissenidae</taxon>
        <taxon>Dreissena</taxon>
    </lineage>
</organism>
<evidence type="ECO:0000256" key="1">
    <source>
        <dbReference type="SAM" id="MobiDB-lite"/>
    </source>
</evidence>
<dbReference type="Proteomes" id="UP000828390">
    <property type="component" value="Unassembled WGS sequence"/>
</dbReference>
<feature type="compositionally biased region" description="Polar residues" evidence="1">
    <location>
        <begin position="19"/>
        <end position="34"/>
    </location>
</feature>
<reference evidence="2" key="1">
    <citation type="journal article" date="2019" name="bioRxiv">
        <title>The Genome of the Zebra Mussel, Dreissena polymorpha: A Resource for Invasive Species Research.</title>
        <authorList>
            <person name="McCartney M.A."/>
            <person name="Auch B."/>
            <person name="Kono T."/>
            <person name="Mallez S."/>
            <person name="Zhang Y."/>
            <person name="Obille A."/>
            <person name="Becker A."/>
            <person name="Abrahante J.E."/>
            <person name="Garbe J."/>
            <person name="Badalamenti J.P."/>
            <person name="Herman A."/>
            <person name="Mangelson H."/>
            <person name="Liachko I."/>
            <person name="Sullivan S."/>
            <person name="Sone E.D."/>
            <person name="Koren S."/>
            <person name="Silverstein K.A.T."/>
            <person name="Beckman K.B."/>
            <person name="Gohl D.M."/>
        </authorList>
    </citation>
    <scope>NUCLEOTIDE SEQUENCE</scope>
    <source>
        <strain evidence="2">Duluth1</strain>
        <tissue evidence="2">Whole animal</tissue>
    </source>
</reference>
<reference evidence="2" key="2">
    <citation type="submission" date="2020-11" db="EMBL/GenBank/DDBJ databases">
        <authorList>
            <person name="McCartney M.A."/>
            <person name="Auch B."/>
            <person name="Kono T."/>
            <person name="Mallez S."/>
            <person name="Becker A."/>
            <person name="Gohl D.M."/>
            <person name="Silverstein K.A.T."/>
            <person name="Koren S."/>
            <person name="Bechman K.B."/>
            <person name="Herman A."/>
            <person name="Abrahante J.E."/>
            <person name="Garbe J."/>
        </authorList>
    </citation>
    <scope>NUCLEOTIDE SEQUENCE</scope>
    <source>
        <strain evidence="2">Duluth1</strain>
        <tissue evidence="2">Whole animal</tissue>
    </source>
</reference>